<dbReference type="InterPro" id="IPR036157">
    <property type="entry name" value="dUTPase-like_sf"/>
</dbReference>
<reference evidence="3 4" key="1">
    <citation type="submission" date="2011-07" db="EMBL/GenBank/DDBJ databases">
        <title>The complete genome of plasmid 1 of Emticicia oligotrophica DSM 17448.</title>
        <authorList>
            <consortium name="US DOE Joint Genome Institute (JGI-PGF)"/>
            <person name="Lucas S."/>
            <person name="Han J."/>
            <person name="Lapidus A."/>
            <person name="Bruce D."/>
            <person name="Goodwin L."/>
            <person name="Pitluck S."/>
            <person name="Peters L."/>
            <person name="Kyrpides N."/>
            <person name="Mavromatis K."/>
            <person name="Ivanova N."/>
            <person name="Ovchinnikova G."/>
            <person name="Teshima H."/>
            <person name="Detter J.C."/>
            <person name="Tapia R."/>
            <person name="Han C."/>
            <person name="Land M."/>
            <person name="Hauser L."/>
            <person name="Markowitz V."/>
            <person name="Cheng J.-F."/>
            <person name="Hugenholtz P."/>
            <person name="Woyke T."/>
            <person name="Wu D."/>
            <person name="Tindall B."/>
            <person name="Pomrenke H."/>
            <person name="Brambilla E."/>
            <person name="Klenk H.-P."/>
            <person name="Eisen J.A."/>
        </authorList>
    </citation>
    <scope>NUCLEOTIDE SEQUENCE [LARGE SCALE GENOMIC DNA]</scope>
    <source>
        <strain evidence="4">DSM 17448 / GPTSA100-15</strain>
        <plasmid evidence="3 4">pEMTOL01</plasmid>
    </source>
</reference>
<dbReference type="Proteomes" id="UP000002875">
    <property type="component" value="Plasmid pEMTOL01"/>
</dbReference>
<geneLocation type="plasmid" evidence="3 4">
    <name>pEMTOL01</name>
</geneLocation>
<accession>A0ABM5N7J5</accession>
<dbReference type="NCBIfam" id="TIGR02274">
    <property type="entry name" value="dCTP_deam"/>
    <property type="match status" value="1"/>
</dbReference>
<dbReference type="Pfam" id="PF22769">
    <property type="entry name" value="DCD"/>
    <property type="match status" value="1"/>
</dbReference>
<organism evidence="3 4">
    <name type="scientific">Emticicia oligotrophica (strain DSM 17448 / CIP 109782 / MTCC 6937 / GPTSA100-15)</name>
    <dbReference type="NCBI Taxonomy" id="929562"/>
    <lineage>
        <taxon>Bacteria</taxon>
        <taxon>Pseudomonadati</taxon>
        <taxon>Bacteroidota</taxon>
        <taxon>Cytophagia</taxon>
        <taxon>Cytophagales</taxon>
        <taxon>Leadbetterellaceae</taxon>
        <taxon>Emticicia</taxon>
    </lineage>
</organism>
<gene>
    <name evidence="3" type="ordered locus">Emtol_0194</name>
</gene>
<dbReference type="InterPro" id="IPR033704">
    <property type="entry name" value="dUTPase_trimeric"/>
</dbReference>
<protein>
    <submittedName>
        <fullName evidence="3">Deoxycytidine triphosphate deaminase</fullName>
    </submittedName>
</protein>
<dbReference type="PANTHER" id="PTHR42680">
    <property type="entry name" value="DCTP DEAMINASE"/>
    <property type="match status" value="1"/>
</dbReference>
<name>A0ABM5N7J5_EMTOG</name>
<dbReference type="EMBL" id="CP002962">
    <property type="protein sequence ID" value="AFK05466.1"/>
    <property type="molecule type" value="Genomic_DNA"/>
</dbReference>
<keyword evidence="2" id="KW-0546">Nucleotide metabolism</keyword>
<keyword evidence="3" id="KW-0614">Plasmid</keyword>
<evidence type="ECO:0000313" key="4">
    <source>
        <dbReference type="Proteomes" id="UP000002875"/>
    </source>
</evidence>
<dbReference type="InterPro" id="IPR011962">
    <property type="entry name" value="dCTP_deaminase"/>
</dbReference>
<sequence length="212" mass="24033">MDANLTQRGILTKDAILQRLHKDLFIRPLLDPDKQINSIGIDFRLGYDFLITVHGREAYLNASLNREEGYPERGLGHHFQESRRQIGETFILHPNQTILATSLEYIKLPTDIMLMLVMRSSYARLGLTISTVVQPGYCGCMSLELTNTNFAPINLTVGARLFQGLFIPTSADTQYFNQARKYTCQVRPEPSATLADADLTTLNNIWKKANHF</sequence>
<keyword evidence="1" id="KW-0378">Hydrolase</keyword>
<evidence type="ECO:0000256" key="1">
    <source>
        <dbReference type="ARBA" id="ARBA00022801"/>
    </source>
</evidence>
<dbReference type="PANTHER" id="PTHR42680:SF3">
    <property type="entry name" value="DCTP DEAMINASE"/>
    <property type="match status" value="1"/>
</dbReference>
<dbReference type="RefSeq" id="WP_015026212.1">
    <property type="nucleotide sequence ID" value="NC_018742.1"/>
</dbReference>
<dbReference type="Gene3D" id="2.70.40.10">
    <property type="match status" value="1"/>
</dbReference>
<keyword evidence="4" id="KW-1185">Reference proteome</keyword>
<proteinExistence type="predicted"/>
<evidence type="ECO:0000313" key="3">
    <source>
        <dbReference type="EMBL" id="AFK05466.1"/>
    </source>
</evidence>
<dbReference type="CDD" id="cd07557">
    <property type="entry name" value="trimeric_dUTPase"/>
    <property type="match status" value="1"/>
</dbReference>
<dbReference type="SUPFAM" id="SSF51283">
    <property type="entry name" value="dUTPase-like"/>
    <property type="match status" value="1"/>
</dbReference>
<evidence type="ECO:0000256" key="2">
    <source>
        <dbReference type="ARBA" id="ARBA00023080"/>
    </source>
</evidence>